<organism evidence="2 3">
    <name type="scientific">Massarina eburnea CBS 473.64</name>
    <dbReference type="NCBI Taxonomy" id="1395130"/>
    <lineage>
        <taxon>Eukaryota</taxon>
        <taxon>Fungi</taxon>
        <taxon>Dikarya</taxon>
        <taxon>Ascomycota</taxon>
        <taxon>Pezizomycotina</taxon>
        <taxon>Dothideomycetes</taxon>
        <taxon>Pleosporomycetidae</taxon>
        <taxon>Pleosporales</taxon>
        <taxon>Massarineae</taxon>
        <taxon>Massarinaceae</taxon>
        <taxon>Massarina</taxon>
    </lineage>
</organism>
<protein>
    <submittedName>
        <fullName evidence="2">Uncharacterized protein</fullName>
    </submittedName>
</protein>
<dbReference type="EMBL" id="MU006777">
    <property type="protein sequence ID" value="KAF2645191.1"/>
    <property type="molecule type" value="Genomic_DNA"/>
</dbReference>
<feature type="region of interest" description="Disordered" evidence="1">
    <location>
        <begin position="1"/>
        <end position="52"/>
    </location>
</feature>
<proteinExistence type="predicted"/>
<evidence type="ECO:0000313" key="2">
    <source>
        <dbReference type="EMBL" id="KAF2645191.1"/>
    </source>
</evidence>
<evidence type="ECO:0000256" key="1">
    <source>
        <dbReference type="SAM" id="MobiDB-lite"/>
    </source>
</evidence>
<sequence length="65" mass="7174">MAIRSKSTSDPASDPTPDIDTNPLPIDCRSRSRSTSNPLLLMTPQPKFHDPTHKISNVVVSLQNF</sequence>
<evidence type="ECO:0000313" key="3">
    <source>
        <dbReference type="Proteomes" id="UP000799753"/>
    </source>
</evidence>
<dbReference type="AlphaFoldDB" id="A0A6A6SEA8"/>
<reference evidence="2" key="1">
    <citation type="journal article" date="2020" name="Stud. Mycol.">
        <title>101 Dothideomycetes genomes: a test case for predicting lifestyles and emergence of pathogens.</title>
        <authorList>
            <person name="Haridas S."/>
            <person name="Albert R."/>
            <person name="Binder M."/>
            <person name="Bloem J."/>
            <person name="Labutti K."/>
            <person name="Salamov A."/>
            <person name="Andreopoulos B."/>
            <person name="Baker S."/>
            <person name="Barry K."/>
            <person name="Bills G."/>
            <person name="Bluhm B."/>
            <person name="Cannon C."/>
            <person name="Castanera R."/>
            <person name="Culley D."/>
            <person name="Daum C."/>
            <person name="Ezra D."/>
            <person name="Gonzalez J."/>
            <person name="Henrissat B."/>
            <person name="Kuo A."/>
            <person name="Liang C."/>
            <person name="Lipzen A."/>
            <person name="Lutzoni F."/>
            <person name="Magnuson J."/>
            <person name="Mondo S."/>
            <person name="Nolan M."/>
            <person name="Ohm R."/>
            <person name="Pangilinan J."/>
            <person name="Park H.-J."/>
            <person name="Ramirez L."/>
            <person name="Alfaro M."/>
            <person name="Sun H."/>
            <person name="Tritt A."/>
            <person name="Yoshinaga Y."/>
            <person name="Zwiers L.-H."/>
            <person name="Turgeon B."/>
            <person name="Goodwin S."/>
            <person name="Spatafora J."/>
            <person name="Crous P."/>
            <person name="Grigoriev I."/>
        </authorList>
    </citation>
    <scope>NUCLEOTIDE SEQUENCE</scope>
    <source>
        <strain evidence="2">CBS 473.64</strain>
    </source>
</reference>
<keyword evidence="3" id="KW-1185">Reference proteome</keyword>
<feature type="compositionally biased region" description="Polar residues" evidence="1">
    <location>
        <begin position="1"/>
        <end position="11"/>
    </location>
</feature>
<name>A0A6A6SEA8_9PLEO</name>
<gene>
    <name evidence="2" type="ORF">P280DRAFT_465099</name>
</gene>
<accession>A0A6A6SEA8</accession>
<dbReference type="Proteomes" id="UP000799753">
    <property type="component" value="Unassembled WGS sequence"/>
</dbReference>